<name>A0A2P4Q7H1_RHIID</name>
<reference evidence="2 3" key="1">
    <citation type="journal article" date="2013" name="Proc. Natl. Acad. Sci. U.S.A.">
        <title>Genome of an arbuscular mycorrhizal fungus provides insight into the oldest plant symbiosis.</title>
        <authorList>
            <person name="Tisserant E."/>
            <person name="Malbreil M."/>
            <person name="Kuo A."/>
            <person name="Kohler A."/>
            <person name="Symeonidi A."/>
            <person name="Balestrini R."/>
            <person name="Charron P."/>
            <person name="Duensing N."/>
            <person name="Frei Dit Frey N."/>
            <person name="Gianinazzi-Pearson V."/>
            <person name="Gilbert L.B."/>
            <person name="Handa Y."/>
            <person name="Herr J.R."/>
            <person name="Hijri M."/>
            <person name="Koul R."/>
            <person name="Kawaguchi M."/>
            <person name="Krajinski F."/>
            <person name="Lammers P.J."/>
            <person name="Masclaux F.G."/>
            <person name="Murat C."/>
            <person name="Morin E."/>
            <person name="Ndikumana S."/>
            <person name="Pagni M."/>
            <person name="Petitpierre D."/>
            <person name="Requena N."/>
            <person name="Rosikiewicz P."/>
            <person name="Riley R."/>
            <person name="Saito K."/>
            <person name="San Clemente H."/>
            <person name="Shapiro H."/>
            <person name="van Tuinen D."/>
            <person name="Becard G."/>
            <person name="Bonfante P."/>
            <person name="Paszkowski U."/>
            <person name="Shachar-Hill Y.Y."/>
            <person name="Tuskan G.A."/>
            <person name="Young P.W."/>
            <person name="Sanders I.R."/>
            <person name="Henrissat B."/>
            <person name="Rensing S.A."/>
            <person name="Grigoriev I.V."/>
            <person name="Corradi N."/>
            <person name="Roux C."/>
            <person name="Martin F."/>
        </authorList>
    </citation>
    <scope>NUCLEOTIDE SEQUENCE [LARGE SCALE GENOMIC DNA]</scope>
    <source>
        <strain evidence="2 3">DAOM 197198</strain>
    </source>
</reference>
<feature type="transmembrane region" description="Helical" evidence="1">
    <location>
        <begin position="6"/>
        <end position="27"/>
    </location>
</feature>
<dbReference type="EMBL" id="AUPC02000082">
    <property type="protein sequence ID" value="POG73580.1"/>
    <property type="molecule type" value="Genomic_DNA"/>
</dbReference>
<feature type="non-terminal residue" evidence="2">
    <location>
        <position position="64"/>
    </location>
</feature>
<keyword evidence="1" id="KW-0812">Transmembrane</keyword>
<keyword evidence="1" id="KW-0472">Membrane</keyword>
<accession>A0A2P4Q7H1</accession>
<dbReference type="Proteomes" id="UP000018888">
    <property type="component" value="Unassembled WGS sequence"/>
</dbReference>
<gene>
    <name evidence="2" type="ORF">GLOIN_2v1585980</name>
</gene>
<evidence type="ECO:0000313" key="2">
    <source>
        <dbReference type="EMBL" id="POG73580.1"/>
    </source>
</evidence>
<protein>
    <submittedName>
        <fullName evidence="2">Uncharacterized protein</fullName>
    </submittedName>
</protein>
<proteinExistence type="predicted"/>
<dbReference type="AlphaFoldDB" id="A0A2P4Q7H1"/>
<comment type="caution">
    <text evidence="2">The sequence shown here is derived from an EMBL/GenBank/DDBJ whole genome shotgun (WGS) entry which is preliminary data.</text>
</comment>
<evidence type="ECO:0000313" key="3">
    <source>
        <dbReference type="Proteomes" id="UP000018888"/>
    </source>
</evidence>
<sequence>MFCFCYLVFFLPLSFAFCFFNFILLSTSPRNSFQFLCRVHFVVCCPNIYLFARLITFLLFNNYT</sequence>
<keyword evidence="1" id="KW-1133">Transmembrane helix</keyword>
<reference evidence="2 3" key="2">
    <citation type="journal article" date="2018" name="New Phytol.">
        <title>High intraspecific genome diversity in the model arbuscular mycorrhizal symbiont Rhizophagus irregularis.</title>
        <authorList>
            <person name="Chen E.C.H."/>
            <person name="Morin E."/>
            <person name="Beaudet D."/>
            <person name="Noel J."/>
            <person name="Yildirir G."/>
            <person name="Ndikumana S."/>
            <person name="Charron P."/>
            <person name="St-Onge C."/>
            <person name="Giorgi J."/>
            <person name="Kruger M."/>
            <person name="Marton T."/>
            <person name="Ropars J."/>
            <person name="Grigoriev I.V."/>
            <person name="Hainaut M."/>
            <person name="Henrissat B."/>
            <person name="Roux C."/>
            <person name="Martin F."/>
            <person name="Corradi N."/>
        </authorList>
    </citation>
    <scope>NUCLEOTIDE SEQUENCE [LARGE SCALE GENOMIC DNA]</scope>
    <source>
        <strain evidence="2 3">DAOM 197198</strain>
    </source>
</reference>
<feature type="transmembrane region" description="Helical" evidence="1">
    <location>
        <begin position="39"/>
        <end position="60"/>
    </location>
</feature>
<keyword evidence="3" id="KW-1185">Reference proteome</keyword>
<organism evidence="2 3">
    <name type="scientific">Rhizophagus irregularis (strain DAOM 181602 / DAOM 197198 / MUCL 43194)</name>
    <name type="common">Arbuscular mycorrhizal fungus</name>
    <name type="synonym">Glomus intraradices</name>
    <dbReference type="NCBI Taxonomy" id="747089"/>
    <lineage>
        <taxon>Eukaryota</taxon>
        <taxon>Fungi</taxon>
        <taxon>Fungi incertae sedis</taxon>
        <taxon>Mucoromycota</taxon>
        <taxon>Glomeromycotina</taxon>
        <taxon>Glomeromycetes</taxon>
        <taxon>Glomerales</taxon>
        <taxon>Glomeraceae</taxon>
        <taxon>Rhizophagus</taxon>
    </lineage>
</organism>
<evidence type="ECO:0000256" key="1">
    <source>
        <dbReference type="SAM" id="Phobius"/>
    </source>
</evidence>